<evidence type="ECO:0000256" key="4">
    <source>
        <dbReference type="ARBA" id="ARBA00023141"/>
    </source>
</evidence>
<gene>
    <name evidence="8 11" type="primary">pheA</name>
    <name evidence="11" type="ORF">KX01_1804</name>
</gene>
<proteinExistence type="predicted"/>
<dbReference type="GO" id="GO:0004664">
    <property type="term" value="F:prephenate dehydratase activity"/>
    <property type="evidence" value="ECO:0007669"/>
    <property type="project" value="UniProtKB-UniRule"/>
</dbReference>
<dbReference type="CDD" id="cd04905">
    <property type="entry name" value="ACT_CM-PDT"/>
    <property type="match status" value="1"/>
</dbReference>
<dbReference type="KEGG" id="frc:KX01_1804"/>
<sequence length="279" mass="31374">MIKISFQGEHGAYSEQAIISFFKSQGIDNIETKPCLSFYDAIEEVIKGGADFVMLPVENSLAGSVIPAYDELIKSNLKIKSEIVLRVEHCLMGLKDSNLSKIEGVISHPQALSQCSNSLKKMGLSPQVFGDTAGAAKYISERKKKNLLAIASKLAAETYNLEIIQSQFEDESFNFTRFFLMGYLNLDKINSSNKYKTSIIFSVEDKANALVEILNIFGKYKVNLTKIESRPSRDRAWDYLFFIDFEGSEDDENVQKALLETLKNSTFLKVLGSYQSNQY</sequence>
<evidence type="ECO:0000256" key="5">
    <source>
        <dbReference type="ARBA" id="ARBA00023222"/>
    </source>
</evidence>
<dbReference type="Proteomes" id="UP000182521">
    <property type="component" value="Chromosome"/>
</dbReference>
<dbReference type="PROSITE" id="PS51671">
    <property type="entry name" value="ACT"/>
    <property type="match status" value="1"/>
</dbReference>
<reference evidence="12" key="1">
    <citation type="submission" date="2014-10" db="EMBL/GenBank/DDBJ databases">
        <authorList>
            <person name="Kuske C.R."/>
            <person name="Challacombe J.F."/>
            <person name="Daligault H.E."/>
            <person name="Davenport K.W."/>
            <person name="Johnson S.L."/>
            <person name="Siddaramappa S."/>
            <person name="Petersen J.M."/>
        </authorList>
    </citation>
    <scope>NUCLEOTIDE SEQUENCE [LARGE SCALE GENOMIC DNA]</scope>
    <source>
        <strain evidence="12">CA97-1460</strain>
    </source>
</reference>
<dbReference type="GO" id="GO:0005737">
    <property type="term" value="C:cytoplasm"/>
    <property type="evidence" value="ECO:0007669"/>
    <property type="project" value="TreeGrafter"/>
</dbReference>
<dbReference type="PANTHER" id="PTHR21022:SF19">
    <property type="entry name" value="PREPHENATE DEHYDRATASE-RELATED"/>
    <property type="match status" value="1"/>
</dbReference>
<dbReference type="FunFam" id="3.30.70.260:FF:000012">
    <property type="entry name" value="Prephenate dehydratase"/>
    <property type="match status" value="1"/>
</dbReference>
<evidence type="ECO:0000256" key="2">
    <source>
        <dbReference type="ARBA" id="ARBA00013147"/>
    </source>
</evidence>
<dbReference type="InterPro" id="IPR018528">
    <property type="entry name" value="Preph_deHydtase_CS"/>
</dbReference>
<keyword evidence="3 8" id="KW-0028">Amino-acid biosynthesis</keyword>
<keyword evidence="12" id="KW-1185">Reference proteome</keyword>
<evidence type="ECO:0000256" key="7">
    <source>
        <dbReference type="ARBA" id="ARBA00047848"/>
    </source>
</evidence>
<dbReference type="Pfam" id="PF00800">
    <property type="entry name" value="PDT"/>
    <property type="match status" value="1"/>
</dbReference>
<evidence type="ECO:0000256" key="8">
    <source>
        <dbReference type="RuleBase" id="RU361254"/>
    </source>
</evidence>
<organism evidence="11 12">
    <name type="scientific">Francisella frigiditurris</name>
    <dbReference type="NCBI Taxonomy" id="1542390"/>
    <lineage>
        <taxon>Bacteria</taxon>
        <taxon>Pseudomonadati</taxon>
        <taxon>Pseudomonadota</taxon>
        <taxon>Gammaproteobacteria</taxon>
        <taxon>Thiotrichales</taxon>
        <taxon>Francisellaceae</taxon>
        <taxon>Francisella</taxon>
    </lineage>
</organism>
<accession>A0A1J0KST1</accession>
<evidence type="ECO:0000259" key="9">
    <source>
        <dbReference type="PROSITE" id="PS51171"/>
    </source>
</evidence>
<dbReference type="Gene3D" id="3.30.70.260">
    <property type="match status" value="1"/>
</dbReference>
<keyword evidence="6 8" id="KW-0456">Lyase</keyword>
<dbReference type="SUPFAM" id="SSF55021">
    <property type="entry name" value="ACT-like"/>
    <property type="match status" value="1"/>
</dbReference>
<dbReference type="AlphaFoldDB" id="A0A1J0KST1"/>
<evidence type="ECO:0000256" key="3">
    <source>
        <dbReference type="ARBA" id="ARBA00022605"/>
    </source>
</evidence>
<dbReference type="PANTHER" id="PTHR21022">
    <property type="entry name" value="PREPHENATE DEHYDRATASE P PROTEIN"/>
    <property type="match status" value="1"/>
</dbReference>
<dbReference type="PROSITE" id="PS00858">
    <property type="entry name" value="PREPHENATE_DEHYDR_2"/>
    <property type="match status" value="1"/>
</dbReference>
<dbReference type="Pfam" id="PF01842">
    <property type="entry name" value="ACT"/>
    <property type="match status" value="1"/>
</dbReference>
<dbReference type="InterPro" id="IPR045865">
    <property type="entry name" value="ACT-like_dom_sf"/>
</dbReference>
<comment type="catalytic activity">
    <reaction evidence="7 8">
        <text>prephenate + H(+) = 3-phenylpyruvate + CO2 + H2O</text>
        <dbReference type="Rhea" id="RHEA:21648"/>
        <dbReference type="ChEBI" id="CHEBI:15377"/>
        <dbReference type="ChEBI" id="CHEBI:15378"/>
        <dbReference type="ChEBI" id="CHEBI:16526"/>
        <dbReference type="ChEBI" id="CHEBI:18005"/>
        <dbReference type="ChEBI" id="CHEBI:29934"/>
        <dbReference type="EC" id="4.2.1.51"/>
    </reaction>
</comment>
<dbReference type="GO" id="GO:0009094">
    <property type="term" value="P:L-phenylalanine biosynthetic process"/>
    <property type="evidence" value="ECO:0007669"/>
    <property type="project" value="UniProtKB-UniPathway"/>
</dbReference>
<protein>
    <recommendedName>
        <fullName evidence="2 8">Prephenate dehydratase</fullName>
        <shortName evidence="8">PDT</shortName>
        <ecNumber evidence="2 8">4.2.1.51</ecNumber>
    </recommendedName>
</protein>
<dbReference type="InterPro" id="IPR001086">
    <property type="entry name" value="Preph_deHydtase"/>
</dbReference>
<evidence type="ECO:0000256" key="1">
    <source>
        <dbReference type="ARBA" id="ARBA00004741"/>
    </source>
</evidence>
<evidence type="ECO:0000313" key="11">
    <source>
        <dbReference type="EMBL" id="APC96743.1"/>
    </source>
</evidence>
<name>A0A1J0KST1_9GAMM</name>
<dbReference type="NCBIfam" id="NF008865">
    <property type="entry name" value="PRK11898.1"/>
    <property type="match status" value="1"/>
</dbReference>
<evidence type="ECO:0000313" key="12">
    <source>
        <dbReference type="Proteomes" id="UP000182521"/>
    </source>
</evidence>
<feature type="domain" description="Prephenate dehydratase" evidence="9">
    <location>
        <begin position="3"/>
        <end position="183"/>
    </location>
</feature>
<dbReference type="CDD" id="cd13631">
    <property type="entry name" value="PBP2_Ct-PDT_like"/>
    <property type="match status" value="1"/>
</dbReference>
<dbReference type="EC" id="4.2.1.51" evidence="2 8"/>
<dbReference type="EMBL" id="CP009654">
    <property type="protein sequence ID" value="APC96743.1"/>
    <property type="molecule type" value="Genomic_DNA"/>
</dbReference>
<evidence type="ECO:0000259" key="10">
    <source>
        <dbReference type="PROSITE" id="PS51671"/>
    </source>
</evidence>
<dbReference type="STRING" id="1542390.KX01_1804"/>
<feature type="domain" description="ACT" evidence="10">
    <location>
        <begin position="198"/>
        <end position="275"/>
    </location>
</feature>
<keyword evidence="5 8" id="KW-0584">Phenylalanine biosynthesis</keyword>
<dbReference type="UniPathway" id="UPA00121">
    <property type="reaction ID" value="UER00345"/>
</dbReference>
<dbReference type="SUPFAM" id="SSF53850">
    <property type="entry name" value="Periplasmic binding protein-like II"/>
    <property type="match status" value="1"/>
</dbReference>
<dbReference type="InterPro" id="IPR002912">
    <property type="entry name" value="ACT_dom"/>
</dbReference>
<keyword evidence="4 8" id="KW-0057">Aromatic amino acid biosynthesis</keyword>
<dbReference type="RefSeq" id="WP_071664654.1">
    <property type="nucleotide sequence ID" value="NZ_CP009654.1"/>
</dbReference>
<evidence type="ECO:0000256" key="6">
    <source>
        <dbReference type="ARBA" id="ARBA00023239"/>
    </source>
</evidence>
<dbReference type="Gene3D" id="3.40.190.10">
    <property type="entry name" value="Periplasmic binding protein-like II"/>
    <property type="match status" value="2"/>
</dbReference>
<dbReference type="PROSITE" id="PS51171">
    <property type="entry name" value="PREPHENATE_DEHYDR_3"/>
    <property type="match status" value="1"/>
</dbReference>
<dbReference type="OrthoDB" id="9802281at2"/>
<comment type="pathway">
    <text evidence="1 8">Amino-acid biosynthesis; L-phenylalanine biosynthesis; phenylpyruvate from prephenate: step 1/1.</text>
</comment>